<proteinExistence type="predicted"/>
<organism evidence="2 3">
    <name type="scientific">Caenorhabditis remanei</name>
    <name type="common">Caenorhabditis vulgaris</name>
    <dbReference type="NCBI Taxonomy" id="31234"/>
    <lineage>
        <taxon>Eukaryota</taxon>
        <taxon>Metazoa</taxon>
        <taxon>Ecdysozoa</taxon>
        <taxon>Nematoda</taxon>
        <taxon>Chromadorea</taxon>
        <taxon>Rhabditida</taxon>
        <taxon>Rhabditina</taxon>
        <taxon>Rhabditomorpha</taxon>
        <taxon>Rhabditoidea</taxon>
        <taxon>Rhabditidae</taxon>
        <taxon>Peloderinae</taxon>
        <taxon>Caenorhabditis</taxon>
    </lineage>
</organism>
<dbReference type="EMBL" id="WUAV01000004">
    <property type="protein sequence ID" value="KAF1756869.1"/>
    <property type="molecule type" value="Genomic_DNA"/>
</dbReference>
<evidence type="ECO:0000256" key="1">
    <source>
        <dbReference type="SAM" id="MobiDB-lite"/>
    </source>
</evidence>
<dbReference type="AlphaFoldDB" id="A0A6A5GQX4"/>
<dbReference type="Proteomes" id="UP000483820">
    <property type="component" value="Chromosome IV"/>
</dbReference>
<gene>
    <name evidence="2" type="ORF">GCK72_013323</name>
</gene>
<dbReference type="GeneID" id="78775770"/>
<dbReference type="CTD" id="78775770"/>
<accession>A0A6A5GQX4</accession>
<feature type="compositionally biased region" description="Polar residues" evidence="1">
    <location>
        <begin position="83"/>
        <end position="95"/>
    </location>
</feature>
<comment type="caution">
    <text evidence="2">The sequence shown here is derived from an EMBL/GenBank/DDBJ whole genome shotgun (WGS) entry which is preliminary data.</text>
</comment>
<sequence>MDFSRIFNNESTNLGTQKDAIEVIKGMASALTLIHNQNRTLISQNKTLSEKVVSLELLVGSIVEKMSAPSTLSKMNDALPMVQPNNPKSYSNAASKNLPKKMTSKSGPTKSREAKLSDNSQNRTSNLKDPN</sequence>
<reference evidence="2 3" key="1">
    <citation type="submission" date="2019-12" db="EMBL/GenBank/DDBJ databases">
        <title>Chromosome-level assembly of the Caenorhabditis remanei genome.</title>
        <authorList>
            <person name="Teterina A.A."/>
            <person name="Willis J.H."/>
            <person name="Phillips P.C."/>
        </authorList>
    </citation>
    <scope>NUCLEOTIDE SEQUENCE [LARGE SCALE GENOMIC DNA]</scope>
    <source>
        <strain evidence="2 3">PX506</strain>
        <tissue evidence="2">Whole organism</tissue>
    </source>
</reference>
<name>A0A6A5GQX4_CAERE</name>
<dbReference type="KEGG" id="crq:GCK72_013323"/>
<evidence type="ECO:0000313" key="2">
    <source>
        <dbReference type="EMBL" id="KAF1756869.1"/>
    </source>
</evidence>
<feature type="compositionally biased region" description="Polar residues" evidence="1">
    <location>
        <begin position="117"/>
        <end position="131"/>
    </location>
</feature>
<protein>
    <submittedName>
        <fullName evidence="2">Uncharacterized protein</fullName>
    </submittedName>
</protein>
<evidence type="ECO:0000313" key="3">
    <source>
        <dbReference type="Proteomes" id="UP000483820"/>
    </source>
</evidence>
<feature type="region of interest" description="Disordered" evidence="1">
    <location>
        <begin position="69"/>
        <end position="131"/>
    </location>
</feature>
<dbReference type="RefSeq" id="XP_053584568.1">
    <property type="nucleotide sequence ID" value="XM_053729796.1"/>
</dbReference>